<name>A0A0B1ZTM5_9SPHN</name>
<feature type="transmembrane region" description="Helical" evidence="10">
    <location>
        <begin position="55"/>
        <end position="73"/>
    </location>
</feature>
<dbReference type="NCBIfam" id="TIGR01528">
    <property type="entry name" value="NMN_trans_PnuC"/>
    <property type="match status" value="1"/>
</dbReference>
<feature type="transmembrane region" description="Helical" evidence="10">
    <location>
        <begin position="144"/>
        <end position="161"/>
    </location>
</feature>
<dbReference type="OrthoDB" id="9791248at2"/>
<feature type="transmembrane region" description="Helical" evidence="10">
    <location>
        <begin position="93"/>
        <end position="110"/>
    </location>
</feature>
<feature type="transmembrane region" description="Helical" evidence="10">
    <location>
        <begin position="167"/>
        <end position="185"/>
    </location>
</feature>
<evidence type="ECO:0000256" key="10">
    <source>
        <dbReference type="SAM" id="Phobius"/>
    </source>
</evidence>
<gene>
    <name evidence="11" type="ORF">LK12_06685</name>
</gene>
<keyword evidence="9 10" id="KW-0472">Membrane</keyword>
<dbReference type="Proteomes" id="UP000031057">
    <property type="component" value="Unassembled WGS sequence"/>
</dbReference>
<evidence type="ECO:0000256" key="8">
    <source>
        <dbReference type="ARBA" id="ARBA00022989"/>
    </source>
</evidence>
<dbReference type="PANTHER" id="PTHR36122">
    <property type="entry name" value="NICOTINAMIDE RIBOSIDE TRANSPORTER PNUC"/>
    <property type="match status" value="1"/>
</dbReference>
<evidence type="ECO:0000256" key="4">
    <source>
        <dbReference type="ARBA" id="ARBA00017522"/>
    </source>
</evidence>
<evidence type="ECO:0000256" key="2">
    <source>
        <dbReference type="ARBA" id="ARBA00004651"/>
    </source>
</evidence>
<evidence type="ECO:0000313" key="12">
    <source>
        <dbReference type="Proteomes" id="UP000031057"/>
    </source>
</evidence>
<evidence type="ECO:0000256" key="9">
    <source>
        <dbReference type="ARBA" id="ARBA00023136"/>
    </source>
</evidence>
<accession>A0A0B1ZTM5</accession>
<feature type="transmembrane region" description="Helical" evidence="10">
    <location>
        <begin position="6"/>
        <end position="25"/>
    </location>
</feature>
<keyword evidence="7 10" id="KW-0812">Transmembrane</keyword>
<proteinExistence type="inferred from homology"/>
<keyword evidence="6" id="KW-1003">Cell membrane</keyword>
<dbReference type="Pfam" id="PF04973">
    <property type="entry name" value="NMN_transporter"/>
    <property type="match status" value="1"/>
</dbReference>
<comment type="function">
    <text evidence="1">Required for nicotinamide riboside transport across the inner membrane.</text>
</comment>
<dbReference type="STRING" id="1348853.LK12_06685"/>
<comment type="caution">
    <text evidence="11">The sequence shown here is derived from an EMBL/GenBank/DDBJ whole genome shotgun (WGS) entry which is preliminary data.</text>
</comment>
<reference evidence="11 12" key="1">
    <citation type="submission" date="2014-10" db="EMBL/GenBank/DDBJ databases">
        <title>Genome sequence of Novosphingobium malaysiense MUSC 273(T).</title>
        <authorList>
            <person name="Lee L.-H."/>
        </authorList>
    </citation>
    <scope>NUCLEOTIDE SEQUENCE [LARGE SCALE GENOMIC DNA]</scope>
    <source>
        <strain evidence="11 12">MUSC 273</strain>
    </source>
</reference>
<evidence type="ECO:0000256" key="1">
    <source>
        <dbReference type="ARBA" id="ARBA00002672"/>
    </source>
</evidence>
<comment type="similarity">
    <text evidence="3">Belongs to the nicotinamide ribonucleoside (NR) uptake permease (TC 4.B.1) family.</text>
</comment>
<organism evidence="11 12">
    <name type="scientific">Novosphingobium malaysiense</name>
    <dbReference type="NCBI Taxonomy" id="1348853"/>
    <lineage>
        <taxon>Bacteria</taxon>
        <taxon>Pseudomonadati</taxon>
        <taxon>Pseudomonadota</taxon>
        <taxon>Alphaproteobacteria</taxon>
        <taxon>Sphingomonadales</taxon>
        <taxon>Sphingomonadaceae</taxon>
        <taxon>Novosphingobium</taxon>
    </lineage>
</organism>
<comment type="subcellular location">
    <subcellularLocation>
        <location evidence="2">Cell membrane</location>
        <topology evidence="2">Multi-pass membrane protein</topology>
    </subcellularLocation>
</comment>
<feature type="transmembrane region" description="Helical" evidence="10">
    <location>
        <begin position="32"/>
        <end position="49"/>
    </location>
</feature>
<dbReference type="AlphaFoldDB" id="A0A0B1ZTM5"/>
<dbReference type="InterPro" id="IPR006419">
    <property type="entry name" value="NMN_transpt_PnuC"/>
</dbReference>
<sequence>MTPETLAAVEWAAAAFGVVNIALLIWRTVWNYPFGMIMVALYIFVFWEKRLYAEAGLQVFFFLAQGWGWWLWLKVGGDDSRVPVRWLDNMSRAVWTLATLAVSLNLGWVMHRFTDAAMPFADSAIAGASVSAQILLAFRRIENWILWILIDIAAIMLYINRGLHPTAGLYGGMLVMSLLGLKEWMQAAKDQPKGMLQAA</sequence>
<dbReference type="GO" id="GO:0034257">
    <property type="term" value="F:nicotinamide riboside transmembrane transporter activity"/>
    <property type="evidence" value="ECO:0007669"/>
    <property type="project" value="InterPro"/>
</dbReference>
<dbReference type="RefSeq" id="WP_039280917.1">
    <property type="nucleotide sequence ID" value="NZ_JTDI01000002.1"/>
</dbReference>
<evidence type="ECO:0000256" key="7">
    <source>
        <dbReference type="ARBA" id="ARBA00022692"/>
    </source>
</evidence>
<dbReference type="GO" id="GO:0005886">
    <property type="term" value="C:plasma membrane"/>
    <property type="evidence" value="ECO:0007669"/>
    <property type="project" value="UniProtKB-SubCell"/>
</dbReference>
<evidence type="ECO:0000256" key="5">
    <source>
        <dbReference type="ARBA" id="ARBA00022448"/>
    </source>
</evidence>
<evidence type="ECO:0000256" key="6">
    <source>
        <dbReference type="ARBA" id="ARBA00022475"/>
    </source>
</evidence>
<evidence type="ECO:0000313" key="11">
    <source>
        <dbReference type="EMBL" id="KHK92477.1"/>
    </source>
</evidence>
<keyword evidence="8 10" id="KW-1133">Transmembrane helix</keyword>
<dbReference type="EMBL" id="JTDI01000002">
    <property type="protein sequence ID" value="KHK92477.1"/>
    <property type="molecule type" value="Genomic_DNA"/>
</dbReference>
<protein>
    <recommendedName>
        <fullName evidence="4">Nicotinamide riboside transporter PnuC</fullName>
    </recommendedName>
</protein>
<keyword evidence="5" id="KW-0813">Transport</keyword>
<dbReference type="PANTHER" id="PTHR36122:SF2">
    <property type="entry name" value="NICOTINAMIDE RIBOSIDE TRANSPORTER PNUC"/>
    <property type="match status" value="1"/>
</dbReference>
<keyword evidence="12" id="KW-1185">Reference proteome</keyword>
<evidence type="ECO:0000256" key="3">
    <source>
        <dbReference type="ARBA" id="ARBA00006669"/>
    </source>
</evidence>